<dbReference type="PATRIC" id="fig|582680.7.peg.3865"/>
<comment type="caution">
    <text evidence="1">The sequence shown here is derived from an EMBL/GenBank/DDBJ whole genome shotgun (WGS) entry which is preliminary data.</text>
</comment>
<dbReference type="RefSeq" id="WP_045252418.1">
    <property type="nucleotide sequence ID" value="NZ_JYIT01000086.1"/>
</dbReference>
<sequence length="264" mass="29137">MQVEDLPLVPDEFRHDYAGLCWWCGARADSREHKWKKSEVVRLFGTGSYGDSVQWVHSHGVEAVRGPKAAALMFSPTLCGNCNGTRSQPFDDAYALFSNYLIDHHDDLLAAQSLDFADVYGEAMPVQLPLLARYYAKHIGCRIAEKAGRVPDDLVEFLDLARNTVPSVFSQLGVRLVLLDFVDENGARVMGLSLRGSVADYDPVPGGGLRSFKSGLGVGAIEFVFDVNLDPDRPNAGSGIFEDSVQVLWPHGEDLYSLQMMVKR</sequence>
<name>A0A0F0K9G5_9MICO</name>
<evidence type="ECO:0000313" key="1">
    <source>
        <dbReference type="EMBL" id="KJL17558.1"/>
    </source>
</evidence>
<dbReference type="OrthoDB" id="4427540at2"/>
<protein>
    <submittedName>
        <fullName evidence="1">Uncharacterized protein</fullName>
    </submittedName>
</protein>
<evidence type="ECO:0000313" key="2">
    <source>
        <dbReference type="Proteomes" id="UP000033448"/>
    </source>
</evidence>
<organism evidence="1 2">
    <name type="scientific">Microbacterium azadirachtae</name>
    <dbReference type="NCBI Taxonomy" id="582680"/>
    <lineage>
        <taxon>Bacteria</taxon>
        <taxon>Bacillati</taxon>
        <taxon>Actinomycetota</taxon>
        <taxon>Actinomycetes</taxon>
        <taxon>Micrococcales</taxon>
        <taxon>Microbacteriaceae</taxon>
        <taxon>Microbacterium</taxon>
    </lineage>
</organism>
<dbReference type="Proteomes" id="UP000033448">
    <property type="component" value="Unassembled WGS sequence"/>
</dbReference>
<gene>
    <name evidence="1" type="ORF">RL72_03807</name>
</gene>
<dbReference type="EMBL" id="JYIT01000086">
    <property type="protein sequence ID" value="KJL17558.1"/>
    <property type="molecule type" value="Genomic_DNA"/>
</dbReference>
<keyword evidence="2" id="KW-1185">Reference proteome</keyword>
<accession>A0A0F0K9G5</accession>
<proteinExistence type="predicted"/>
<reference evidence="1 2" key="1">
    <citation type="submission" date="2015-02" db="EMBL/GenBank/DDBJ databases">
        <title>Draft genome sequences of ten Microbacterium spp. with emphasis on heavy metal contaminated environments.</title>
        <authorList>
            <person name="Corretto E."/>
        </authorList>
    </citation>
    <scope>NUCLEOTIDE SEQUENCE [LARGE SCALE GENOMIC DNA]</scope>
    <source>
        <strain evidence="1 2">DSM 23848</strain>
    </source>
</reference>
<dbReference type="AlphaFoldDB" id="A0A0F0K9G5"/>